<keyword evidence="1" id="KW-0732">Signal</keyword>
<evidence type="ECO:0000313" key="4">
    <source>
        <dbReference type="Proteomes" id="UP000694559"/>
    </source>
</evidence>
<organism evidence="3 4">
    <name type="scientific">Naja naja</name>
    <name type="common">Indian cobra</name>
    <dbReference type="NCBI Taxonomy" id="35670"/>
    <lineage>
        <taxon>Eukaryota</taxon>
        <taxon>Metazoa</taxon>
        <taxon>Chordata</taxon>
        <taxon>Craniata</taxon>
        <taxon>Vertebrata</taxon>
        <taxon>Euteleostomi</taxon>
        <taxon>Lepidosauria</taxon>
        <taxon>Squamata</taxon>
        <taxon>Bifurcata</taxon>
        <taxon>Unidentata</taxon>
        <taxon>Episquamata</taxon>
        <taxon>Toxicofera</taxon>
        <taxon>Serpentes</taxon>
        <taxon>Colubroidea</taxon>
        <taxon>Elapidae</taxon>
        <taxon>Elapinae</taxon>
        <taxon>Naja</taxon>
    </lineage>
</organism>
<dbReference type="InterPro" id="IPR036179">
    <property type="entry name" value="Ig-like_dom_sf"/>
</dbReference>
<feature type="chain" id="PRO_5034311719" description="Ig-like domain-containing protein" evidence="1">
    <location>
        <begin position="28"/>
        <end position="147"/>
    </location>
</feature>
<dbReference type="InterPro" id="IPR007110">
    <property type="entry name" value="Ig-like_dom"/>
</dbReference>
<dbReference type="InterPro" id="IPR003599">
    <property type="entry name" value="Ig_sub"/>
</dbReference>
<dbReference type="InterPro" id="IPR013106">
    <property type="entry name" value="Ig_V-set"/>
</dbReference>
<reference evidence="3" key="1">
    <citation type="submission" date="2025-08" db="UniProtKB">
        <authorList>
            <consortium name="Ensembl"/>
        </authorList>
    </citation>
    <scope>IDENTIFICATION</scope>
</reference>
<dbReference type="InterPro" id="IPR050150">
    <property type="entry name" value="IgV_Light_Chain"/>
</dbReference>
<sequence>MNVSYLPRKSSMFFLVLFLVTIDLSLQQLQSLKDPESVPLGGTVTISCRFSTGIIADGNHPWWAQQHPGKPPRLLVYQTSVRPSDVPARFSGSKSGNVMSLTITGALAEDEAIYYCCLNPGSSWHSCSVQWGRKAKTLTFFVPLEQR</sequence>
<dbReference type="SMART" id="SM00406">
    <property type="entry name" value="IGv"/>
    <property type="match status" value="1"/>
</dbReference>
<protein>
    <recommendedName>
        <fullName evidence="2">Ig-like domain-containing protein</fullName>
    </recommendedName>
</protein>
<dbReference type="AlphaFoldDB" id="A0A8C6VLC5"/>
<feature type="domain" description="Ig-like" evidence="2">
    <location>
        <begin position="7"/>
        <end position="116"/>
    </location>
</feature>
<name>A0A8C6VLC5_NAJNA</name>
<accession>A0A8C6VLC5</accession>
<evidence type="ECO:0000259" key="2">
    <source>
        <dbReference type="PROSITE" id="PS50835"/>
    </source>
</evidence>
<dbReference type="Ensembl" id="ENSNNAT00000007703.1">
    <property type="protein sequence ID" value="ENSNNAP00000007339.1"/>
    <property type="gene ID" value="ENSNNAG00000004971.1"/>
</dbReference>
<proteinExistence type="predicted"/>
<dbReference type="Proteomes" id="UP000694559">
    <property type="component" value="Unplaced"/>
</dbReference>
<evidence type="ECO:0000256" key="1">
    <source>
        <dbReference type="SAM" id="SignalP"/>
    </source>
</evidence>
<dbReference type="Gene3D" id="2.60.40.10">
    <property type="entry name" value="Immunoglobulins"/>
    <property type="match status" value="1"/>
</dbReference>
<feature type="signal peptide" evidence="1">
    <location>
        <begin position="1"/>
        <end position="27"/>
    </location>
</feature>
<evidence type="ECO:0000313" key="3">
    <source>
        <dbReference type="Ensembl" id="ENSNNAP00000007339.1"/>
    </source>
</evidence>
<dbReference type="OrthoDB" id="8908372at2759"/>
<dbReference type="SMART" id="SM00409">
    <property type="entry name" value="IG"/>
    <property type="match status" value="1"/>
</dbReference>
<keyword evidence="4" id="KW-1185">Reference proteome</keyword>
<dbReference type="PANTHER" id="PTHR23267">
    <property type="entry name" value="IMMUNOGLOBULIN LIGHT CHAIN"/>
    <property type="match status" value="1"/>
</dbReference>
<dbReference type="Pfam" id="PF07686">
    <property type="entry name" value="V-set"/>
    <property type="match status" value="1"/>
</dbReference>
<dbReference type="PROSITE" id="PS50835">
    <property type="entry name" value="IG_LIKE"/>
    <property type="match status" value="1"/>
</dbReference>
<dbReference type="SUPFAM" id="SSF48726">
    <property type="entry name" value="Immunoglobulin"/>
    <property type="match status" value="1"/>
</dbReference>
<dbReference type="InterPro" id="IPR013783">
    <property type="entry name" value="Ig-like_fold"/>
</dbReference>
<reference evidence="3" key="2">
    <citation type="submission" date="2025-09" db="UniProtKB">
        <authorList>
            <consortium name="Ensembl"/>
        </authorList>
    </citation>
    <scope>IDENTIFICATION</scope>
</reference>
<dbReference type="GeneTree" id="ENSGT00940000154179"/>